<dbReference type="Proteomes" id="UP001595547">
    <property type="component" value="Unassembled WGS sequence"/>
</dbReference>
<dbReference type="EMBL" id="JBHRTO010000001">
    <property type="protein sequence ID" value="MFC3181686.1"/>
    <property type="molecule type" value="Genomic_DNA"/>
</dbReference>
<reference evidence="2" key="1">
    <citation type="journal article" date="2019" name="Int. J. Syst. Evol. Microbiol.">
        <title>The Global Catalogue of Microorganisms (GCM) 10K type strain sequencing project: providing services to taxonomists for standard genome sequencing and annotation.</title>
        <authorList>
            <consortium name="The Broad Institute Genomics Platform"/>
            <consortium name="The Broad Institute Genome Sequencing Center for Infectious Disease"/>
            <person name="Wu L."/>
            <person name="Ma J."/>
        </authorList>
    </citation>
    <scope>NUCLEOTIDE SEQUENCE [LARGE SCALE GENOMIC DNA]</scope>
    <source>
        <strain evidence="2">KCTC 52039</strain>
    </source>
</reference>
<evidence type="ECO:0000313" key="2">
    <source>
        <dbReference type="Proteomes" id="UP001595547"/>
    </source>
</evidence>
<gene>
    <name evidence="1" type="ORF">ACFOGH_11850</name>
</gene>
<name>A0ABV7IYS5_9RHOB</name>
<organism evidence="1 2">
    <name type="scientific">Cypionkella sinensis</name>
    <dbReference type="NCBI Taxonomy" id="1756043"/>
    <lineage>
        <taxon>Bacteria</taxon>
        <taxon>Pseudomonadati</taxon>
        <taxon>Pseudomonadota</taxon>
        <taxon>Alphaproteobacteria</taxon>
        <taxon>Rhodobacterales</taxon>
        <taxon>Paracoccaceae</taxon>
        <taxon>Cypionkella</taxon>
    </lineage>
</organism>
<dbReference type="RefSeq" id="WP_380073274.1">
    <property type="nucleotide sequence ID" value="NZ_JBHRTO010000001.1"/>
</dbReference>
<dbReference type="InterPro" id="IPR029068">
    <property type="entry name" value="Glyas_Bleomycin-R_OHBP_Dase"/>
</dbReference>
<comment type="caution">
    <text evidence="1">The sequence shown here is derived from an EMBL/GenBank/DDBJ whole genome shotgun (WGS) entry which is preliminary data.</text>
</comment>
<dbReference type="Gene3D" id="3.10.180.10">
    <property type="entry name" value="2,3-Dihydroxybiphenyl 1,2-Dioxygenase, domain 1"/>
    <property type="match status" value="1"/>
</dbReference>
<accession>A0ABV7IYS5</accession>
<evidence type="ECO:0008006" key="3">
    <source>
        <dbReference type="Google" id="ProtNLM"/>
    </source>
</evidence>
<protein>
    <recommendedName>
        <fullName evidence="3">Glyoxalase</fullName>
    </recommendedName>
</protein>
<keyword evidence="2" id="KW-1185">Reference proteome</keyword>
<proteinExistence type="predicted"/>
<evidence type="ECO:0000313" key="1">
    <source>
        <dbReference type="EMBL" id="MFC3181686.1"/>
    </source>
</evidence>
<sequence>MPLGSDLGEPLVKLGTFRKSIILLPIECHLEGDVIKAMHHIQLAMPKGGEDQARRIYIEALGFKEVDKPSILQGRGGVWFSQAGVEVHL</sequence>